<organism evidence="2 3">
    <name type="scientific">Cyanidium caldarium</name>
    <name type="common">Red alga</name>
    <dbReference type="NCBI Taxonomy" id="2771"/>
    <lineage>
        <taxon>Eukaryota</taxon>
        <taxon>Rhodophyta</taxon>
        <taxon>Bangiophyceae</taxon>
        <taxon>Cyanidiales</taxon>
        <taxon>Cyanidiaceae</taxon>
        <taxon>Cyanidium</taxon>
    </lineage>
</organism>
<feature type="region of interest" description="Disordered" evidence="1">
    <location>
        <begin position="162"/>
        <end position="183"/>
    </location>
</feature>
<feature type="compositionally biased region" description="Basic and acidic residues" evidence="1">
    <location>
        <begin position="173"/>
        <end position="183"/>
    </location>
</feature>
<keyword evidence="3" id="KW-1185">Reference proteome</keyword>
<gene>
    <name evidence="2" type="ORF">CDCA_CDCA11G3151</name>
</gene>
<comment type="caution">
    <text evidence="2">The sequence shown here is derived from an EMBL/GenBank/DDBJ whole genome shotgun (WGS) entry which is preliminary data.</text>
</comment>
<reference evidence="2 3" key="1">
    <citation type="submission" date="2022-07" db="EMBL/GenBank/DDBJ databases">
        <title>Genome-wide signatures of adaptation to extreme environments.</title>
        <authorList>
            <person name="Cho C.H."/>
            <person name="Yoon H.S."/>
        </authorList>
    </citation>
    <scope>NUCLEOTIDE SEQUENCE [LARGE SCALE GENOMIC DNA]</scope>
    <source>
        <strain evidence="2 3">DBV 063 E5</strain>
    </source>
</reference>
<sequence length="183" mass="19824">MYLFHVQVLRGVVMPVLYEAPGDGESENRPRAPQLAWGVEGRQGLEEALETLRPYVHRKLRVCASAECSAINGKVGAGGLPRIEWQSDPEDKCLEVLPSVRPGSALVFAVRVQIVKAFGEPYRLLTLPLSDANSEGGSATSTTSSSPLQVLPFRLVCIASRRSAPTPAPGPLDRLKKPRDQPT</sequence>
<name>A0AAV9IYA7_CYACA</name>
<evidence type="ECO:0000256" key="1">
    <source>
        <dbReference type="SAM" id="MobiDB-lite"/>
    </source>
</evidence>
<dbReference type="Proteomes" id="UP001301350">
    <property type="component" value="Unassembled WGS sequence"/>
</dbReference>
<accession>A0AAV9IYA7</accession>
<dbReference type="EMBL" id="JANCYW010000011">
    <property type="protein sequence ID" value="KAK4537126.1"/>
    <property type="molecule type" value="Genomic_DNA"/>
</dbReference>
<protein>
    <submittedName>
        <fullName evidence="2">Uncharacterized protein</fullName>
    </submittedName>
</protein>
<evidence type="ECO:0000313" key="2">
    <source>
        <dbReference type="EMBL" id="KAK4537126.1"/>
    </source>
</evidence>
<evidence type="ECO:0000313" key="3">
    <source>
        <dbReference type="Proteomes" id="UP001301350"/>
    </source>
</evidence>
<proteinExistence type="predicted"/>
<dbReference type="AlphaFoldDB" id="A0AAV9IYA7"/>